<feature type="region of interest" description="Disordered" evidence="1">
    <location>
        <begin position="659"/>
        <end position="794"/>
    </location>
</feature>
<feature type="region of interest" description="Disordered" evidence="1">
    <location>
        <begin position="819"/>
        <end position="841"/>
    </location>
</feature>
<feature type="compositionally biased region" description="Polar residues" evidence="1">
    <location>
        <begin position="570"/>
        <end position="581"/>
    </location>
</feature>
<name>A0AA48L2H3_9TREE</name>
<feature type="compositionally biased region" description="Pro residues" evidence="1">
    <location>
        <begin position="157"/>
        <end position="167"/>
    </location>
</feature>
<feature type="compositionally biased region" description="Basic and acidic residues" evidence="1">
    <location>
        <begin position="488"/>
        <end position="533"/>
    </location>
</feature>
<feature type="compositionally biased region" description="Pro residues" evidence="1">
    <location>
        <begin position="685"/>
        <end position="696"/>
    </location>
</feature>
<sequence>MAFKWLKRRRNTLAADTPPPSIPPPLPSPRHSHFATQQRSSSSVYPQPSSPSTASTPSEAPKIRRRKSFFQTIGLAKDKDKDKDKDKARKRASSFSVPPLRFDRDTAPPVPPLPNGAASTPPAKLDPAPRKRKSLVPRKAPPSAWAGDATPTGTPATPVPPVPPVPVVPTKTNPPAKLPRTEPLGAVQLDDIRGGELPDSPPDLGAGRFTALDALDRLDAIGTLDLGSSLTQPATAQPSSRVPPSSFASPTVNKRNSLPALDKPLPFPGLAQPATSQHVALDPRAASSGMPEVDSPVLSPTGKTLLGAELPQPSKGSRRSVTSATFEPPKSASIRTASSSSADSPAAPTAQSSSYRNLPPTNVEMVPLPDVLNRPMAGRIAQATIEPHTQPVAQPEPAVGSRAPELPPIMGGPAKIQAVFESAADEQLSESKPEPKSEFSPVQPAPEPQLPELAPPPAPVASRVPELPPIMGGPAKIQGVWESSYTYQEEKAKEEAGNDKQEGGVQAEDTKDEAAAKDGEEAAVDHGKEELTVDPKTAGAGESEEIADDASEVSDAQPISTDLVGFPHRASTSTWGASTEQLVDRPWSEVRVSVDAARPTSAFMDRPMSGHDAQLLGTPTRLPSTQTFGSLPGTSTFGALPRPTSISVLGEEDVARGQRLGAVAESETAQGSARASVPSDNVTPKPTPLPQTPPRLPAILAPSPGVPELYTPDATPPSQQIHTPAQHEPFKPSRSVSTPSKPQLSRSLTRPESPRMDKGLPRMPSTGNLRPGNGRSVTAPMASKDEADDDEPTLDHFMTLFRQVQKRGQGVGIRAAAAAAEGRELKERRPYGIGLGQPATS</sequence>
<feature type="region of interest" description="Disordered" evidence="1">
    <location>
        <begin position="563"/>
        <end position="582"/>
    </location>
</feature>
<feature type="compositionally biased region" description="Low complexity" evidence="1">
    <location>
        <begin position="331"/>
        <end position="354"/>
    </location>
</feature>
<dbReference type="AlphaFoldDB" id="A0AA48L2H3"/>
<feature type="compositionally biased region" description="Acidic residues" evidence="1">
    <location>
        <begin position="542"/>
        <end position="552"/>
    </location>
</feature>
<feature type="compositionally biased region" description="Basic and acidic residues" evidence="1">
    <location>
        <begin position="821"/>
        <end position="830"/>
    </location>
</feature>
<feature type="compositionally biased region" description="Polar residues" evidence="1">
    <location>
        <begin position="734"/>
        <end position="750"/>
    </location>
</feature>
<feature type="region of interest" description="Disordered" evidence="1">
    <location>
        <begin position="228"/>
        <end position="555"/>
    </location>
</feature>
<dbReference type="GeneID" id="85494777"/>
<accession>A0AA48L2H3</accession>
<evidence type="ECO:0000313" key="2">
    <source>
        <dbReference type="EMBL" id="BEI90907.1"/>
    </source>
</evidence>
<feature type="compositionally biased region" description="Polar residues" evidence="1">
    <location>
        <begin position="621"/>
        <end position="637"/>
    </location>
</feature>
<feature type="compositionally biased region" description="Low complexity" evidence="1">
    <location>
        <begin position="37"/>
        <end position="60"/>
    </location>
</feature>
<feature type="compositionally biased region" description="Pro residues" evidence="1">
    <location>
        <begin position="17"/>
        <end position="28"/>
    </location>
</feature>
<organism evidence="2 3">
    <name type="scientific">Cutaneotrichosporon cavernicola</name>
    <dbReference type="NCBI Taxonomy" id="279322"/>
    <lineage>
        <taxon>Eukaryota</taxon>
        <taxon>Fungi</taxon>
        <taxon>Dikarya</taxon>
        <taxon>Basidiomycota</taxon>
        <taxon>Agaricomycotina</taxon>
        <taxon>Tremellomycetes</taxon>
        <taxon>Trichosporonales</taxon>
        <taxon>Trichosporonaceae</taxon>
        <taxon>Cutaneotrichosporon</taxon>
    </lineage>
</organism>
<feature type="compositionally biased region" description="Polar residues" evidence="1">
    <location>
        <begin position="667"/>
        <end position="682"/>
    </location>
</feature>
<feature type="region of interest" description="Disordered" evidence="1">
    <location>
        <begin position="1"/>
        <end position="183"/>
    </location>
</feature>
<keyword evidence="3" id="KW-1185">Reference proteome</keyword>
<evidence type="ECO:0000313" key="3">
    <source>
        <dbReference type="Proteomes" id="UP001233271"/>
    </source>
</evidence>
<dbReference type="Proteomes" id="UP001233271">
    <property type="component" value="Chromosome 3"/>
</dbReference>
<protein>
    <submittedName>
        <fullName evidence="2">Uncharacterized protein</fullName>
    </submittedName>
</protein>
<feature type="compositionally biased region" description="Polar residues" evidence="1">
    <location>
        <begin position="228"/>
        <end position="256"/>
    </location>
</feature>
<feature type="compositionally biased region" description="Pro residues" evidence="1">
    <location>
        <begin position="443"/>
        <end position="459"/>
    </location>
</feature>
<feature type="compositionally biased region" description="Basic and acidic residues" evidence="1">
    <location>
        <begin position="76"/>
        <end position="87"/>
    </location>
</feature>
<feature type="compositionally biased region" description="Basic residues" evidence="1">
    <location>
        <begin position="1"/>
        <end position="11"/>
    </location>
</feature>
<proteinExistence type="predicted"/>
<feature type="region of interest" description="Disordered" evidence="1">
    <location>
        <begin position="601"/>
        <end position="644"/>
    </location>
</feature>
<reference evidence="2" key="1">
    <citation type="journal article" date="2023" name="BMC Genomics">
        <title>Chromosome-level genome assemblies of Cutaneotrichosporon spp. (Trichosporonales, Basidiomycota) reveal imbalanced evolution between nucleotide sequences and chromosome synteny.</title>
        <authorList>
            <person name="Kobayashi Y."/>
            <person name="Kayamori A."/>
            <person name="Aoki K."/>
            <person name="Shiwa Y."/>
            <person name="Matsutani M."/>
            <person name="Fujita N."/>
            <person name="Sugita T."/>
            <person name="Iwasaki W."/>
            <person name="Tanaka N."/>
            <person name="Takashima M."/>
        </authorList>
    </citation>
    <scope>NUCLEOTIDE SEQUENCE</scope>
    <source>
        <strain evidence="2">HIS019</strain>
    </source>
</reference>
<dbReference type="RefSeq" id="XP_060456172.1">
    <property type="nucleotide sequence ID" value="XM_060599483.1"/>
</dbReference>
<dbReference type="EMBL" id="AP028214">
    <property type="protein sequence ID" value="BEI90907.1"/>
    <property type="molecule type" value="Genomic_DNA"/>
</dbReference>
<gene>
    <name evidence="2" type="ORF">CcaverHIS019_0309770</name>
</gene>
<dbReference type="KEGG" id="ccac:CcaHIS019_0309770"/>
<evidence type="ECO:0000256" key="1">
    <source>
        <dbReference type="SAM" id="MobiDB-lite"/>
    </source>
</evidence>